<dbReference type="AlphaFoldDB" id="A0A164XPH9"/>
<name>A0A164XPH9_DAUCS</name>
<reference evidence="3" key="2">
    <citation type="submission" date="2022-03" db="EMBL/GenBank/DDBJ databases">
        <title>Draft title - Genomic analysis of global carrot germplasm unveils the trajectory of domestication and the origin of high carotenoid orange carrot.</title>
        <authorList>
            <person name="Iorizzo M."/>
            <person name="Ellison S."/>
            <person name="Senalik D."/>
            <person name="Macko-Podgorni A."/>
            <person name="Grzebelus D."/>
            <person name="Bostan H."/>
            <person name="Rolling W."/>
            <person name="Curaba J."/>
            <person name="Simon P."/>
        </authorList>
    </citation>
    <scope>NUCLEOTIDE SEQUENCE</scope>
    <source>
        <tissue evidence="3">Leaf</tissue>
    </source>
</reference>
<dbReference type="EMBL" id="LNRQ01000005">
    <property type="protein sequence ID" value="KZM93436.1"/>
    <property type="molecule type" value="Genomic_DNA"/>
</dbReference>
<gene>
    <name evidence="2" type="ORF">DCAR_016681</name>
    <name evidence="3" type="ORF">DCAR_0519065</name>
</gene>
<sequence>MVLDGAIASEAWSQLVRSILSNTPPRDMSRDYYYTSPETGSDYLHKQSKRLERYKYKLGTKNIQTRMRYGMRSEQVYEDDGDKQGIEHIRPYLISTKHSQTNNADESPQDIEHVRESERSTKHSQPNVEPIPYSPRSVLHYENPQGIEHVQYSQISSKHSQGVQREEDESEQGIGDIRGSQRSSKHNQLVRVNEDEDENLQGIEYIRDCPRSNKVSQVVQTKKEEYRQESAQDQSNEAGIHIEHTRDSIKSTVSFKPAEYDDRQLIDDINQKRITTEPEDAYQQWNNYKDAMKMSTLFDELLEVIEKEDLIGQQKPTLRFQVLKVIKLLHHYGLDIIKRGVEKDLEDENLKCDEMEQNTEIYYKKKGLETMLRVCNTESCQATIYDIIGKAERHQVFFI</sequence>
<protein>
    <submittedName>
        <fullName evidence="2">Uncharacterized protein</fullName>
    </submittedName>
</protein>
<evidence type="ECO:0000313" key="2">
    <source>
        <dbReference type="EMBL" id="KZM93436.1"/>
    </source>
</evidence>
<evidence type="ECO:0000313" key="3">
    <source>
        <dbReference type="EMBL" id="WOG99710.1"/>
    </source>
</evidence>
<keyword evidence="4" id="KW-1185">Reference proteome</keyword>
<dbReference type="EMBL" id="CP093347">
    <property type="protein sequence ID" value="WOG99710.1"/>
    <property type="molecule type" value="Genomic_DNA"/>
</dbReference>
<organism evidence="2">
    <name type="scientific">Daucus carota subsp. sativus</name>
    <name type="common">Carrot</name>
    <dbReference type="NCBI Taxonomy" id="79200"/>
    <lineage>
        <taxon>Eukaryota</taxon>
        <taxon>Viridiplantae</taxon>
        <taxon>Streptophyta</taxon>
        <taxon>Embryophyta</taxon>
        <taxon>Tracheophyta</taxon>
        <taxon>Spermatophyta</taxon>
        <taxon>Magnoliopsida</taxon>
        <taxon>eudicotyledons</taxon>
        <taxon>Gunneridae</taxon>
        <taxon>Pentapetalae</taxon>
        <taxon>asterids</taxon>
        <taxon>campanulids</taxon>
        <taxon>Apiales</taxon>
        <taxon>Apiaceae</taxon>
        <taxon>Apioideae</taxon>
        <taxon>Scandiceae</taxon>
        <taxon>Daucinae</taxon>
        <taxon>Daucus</taxon>
        <taxon>Daucus sect. Daucus</taxon>
    </lineage>
</organism>
<dbReference type="Gramene" id="KZM93436">
    <property type="protein sequence ID" value="KZM93436"/>
    <property type="gene ID" value="DCAR_016681"/>
</dbReference>
<feature type="compositionally biased region" description="Polar residues" evidence="1">
    <location>
        <begin position="96"/>
        <end position="106"/>
    </location>
</feature>
<feature type="compositionally biased region" description="Basic and acidic residues" evidence="1">
    <location>
        <begin position="110"/>
        <end position="121"/>
    </location>
</feature>
<accession>A0A164XPH9</accession>
<reference evidence="2" key="1">
    <citation type="journal article" date="2016" name="Nat. Genet.">
        <title>A high-quality carrot genome assembly provides new insights into carotenoid accumulation and asterid genome evolution.</title>
        <authorList>
            <person name="Iorizzo M."/>
            <person name="Ellison S."/>
            <person name="Senalik D."/>
            <person name="Zeng P."/>
            <person name="Satapoomin P."/>
            <person name="Huang J."/>
            <person name="Bowman M."/>
            <person name="Iovene M."/>
            <person name="Sanseverino W."/>
            <person name="Cavagnaro P."/>
            <person name="Yildiz M."/>
            <person name="Macko-Podgorni A."/>
            <person name="Moranska E."/>
            <person name="Grzebelus E."/>
            <person name="Grzebelus D."/>
            <person name="Ashrafi H."/>
            <person name="Zheng Z."/>
            <person name="Cheng S."/>
            <person name="Spooner D."/>
            <person name="Van Deynze A."/>
            <person name="Simon P."/>
        </authorList>
    </citation>
    <scope>NUCLEOTIDE SEQUENCE [LARGE SCALE GENOMIC DNA]</scope>
    <source>
        <tissue evidence="2">Leaf</tissue>
    </source>
</reference>
<feature type="region of interest" description="Disordered" evidence="1">
    <location>
        <begin position="155"/>
        <end position="188"/>
    </location>
</feature>
<evidence type="ECO:0000256" key="1">
    <source>
        <dbReference type="SAM" id="MobiDB-lite"/>
    </source>
</evidence>
<feature type="region of interest" description="Disordered" evidence="1">
    <location>
        <begin position="95"/>
        <end position="139"/>
    </location>
</feature>
<evidence type="ECO:0000313" key="4">
    <source>
        <dbReference type="Proteomes" id="UP000077755"/>
    </source>
</evidence>
<dbReference type="Proteomes" id="UP000077755">
    <property type="component" value="Chromosome 5"/>
</dbReference>
<proteinExistence type="predicted"/>